<protein>
    <submittedName>
        <fullName evidence="1">Uncharacterized protein</fullName>
    </submittedName>
</protein>
<evidence type="ECO:0000313" key="2">
    <source>
        <dbReference type="Proteomes" id="UP000004506"/>
    </source>
</evidence>
<dbReference type="AlphaFoldDB" id="A0AA86YKA4"/>
<reference evidence="2" key="1">
    <citation type="submission" date="2008-04" db="EMBL/GenBank/DDBJ databases">
        <title>Draft genome sequence of Providencia stuartii (ATCC 25827).</title>
        <authorList>
            <person name="Sudarsanam P."/>
            <person name="Ley R."/>
            <person name="Guruge J."/>
            <person name="Turnbaugh P.J."/>
            <person name="Mahowald M."/>
            <person name="Liep D."/>
            <person name="Gordon J."/>
        </authorList>
    </citation>
    <scope>NUCLEOTIDE SEQUENCE [LARGE SCALE GENOMIC DNA]</scope>
    <source>
        <strain evidence="2">ATCC 25827</strain>
    </source>
</reference>
<dbReference type="Proteomes" id="UP000004506">
    <property type="component" value="Unassembled WGS sequence"/>
</dbReference>
<evidence type="ECO:0000313" key="1">
    <source>
        <dbReference type="EMBL" id="EDU58730.1"/>
    </source>
</evidence>
<comment type="caution">
    <text evidence="1">The sequence shown here is derived from an EMBL/GenBank/DDBJ whole genome shotgun (WGS) entry which is preliminary data.</text>
</comment>
<organism evidence="1 2">
    <name type="scientific">Providencia stuartii ATCC 25827</name>
    <dbReference type="NCBI Taxonomy" id="471874"/>
    <lineage>
        <taxon>Bacteria</taxon>
        <taxon>Pseudomonadati</taxon>
        <taxon>Pseudomonadota</taxon>
        <taxon>Gammaproteobacteria</taxon>
        <taxon>Enterobacterales</taxon>
        <taxon>Morganellaceae</taxon>
        <taxon>Providencia</taxon>
    </lineage>
</organism>
<sequence length="69" mass="7512">MALVKVISSNLFAGANLKKQEVGAQLEVSEETAETWLRAGLVERIEERKLEVATPEKKKGKGKADGDNT</sequence>
<dbReference type="EMBL" id="ABJD02000101">
    <property type="protein sequence ID" value="EDU58730.1"/>
    <property type="molecule type" value="Genomic_DNA"/>
</dbReference>
<gene>
    <name evidence="1" type="ORF">PROSTU_01907</name>
</gene>
<reference evidence="2" key="2">
    <citation type="submission" date="2008-04" db="EMBL/GenBank/DDBJ databases">
        <title>Draft genome sequence of Providencia stuartii(ATCC 25827).</title>
        <authorList>
            <person name="Sudarsanam P."/>
            <person name="Ley R."/>
            <person name="Guruge J."/>
            <person name="Turnbaugh P.J."/>
            <person name="Mahowald M."/>
            <person name="Liep D."/>
            <person name="Gordon J."/>
        </authorList>
    </citation>
    <scope>NUCLEOTIDE SEQUENCE [LARGE SCALE GENOMIC DNA]</scope>
    <source>
        <strain evidence="2">ATCC 25827</strain>
    </source>
</reference>
<name>A0AA86YKA4_PROST</name>
<dbReference type="RefSeq" id="WP_004918444.1">
    <property type="nucleotide sequence ID" value="NZ_DS607663.1"/>
</dbReference>
<proteinExistence type="predicted"/>
<accession>A0AA86YKA4</accession>
<reference evidence="1 2" key="3">
    <citation type="submission" date="2008-05" db="EMBL/GenBank/DDBJ databases">
        <authorList>
            <person name="Fulton L."/>
            <person name="Clifton S."/>
            <person name="Fulton B."/>
            <person name="Xu J."/>
            <person name="Minx P."/>
            <person name="Pepin K.H."/>
            <person name="Johnson M."/>
            <person name="Thiruvilangam P."/>
            <person name="Bhonagiri V."/>
            <person name="Nash W.E."/>
            <person name="Mardis E.R."/>
            <person name="Wilson R.K."/>
        </authorList>
    </citation>
    <scope>NUCLEOTIDE SEQUENCE [LARGE SCALE GENOMIC DNA]</scope>
    <source>
        <strain evidence="1 2">ATCC 25827</strain>
    </source>
</reference>